<keyword evidence="1" id="KW-1185">Reference proteome</keyword>
<evidence type="ECO:0000313" key="2">
    <source>
        <dbReference type="WBParaSite" id="PSAMB.scaffold106size78906.g2143.t1"/>
    </source>
</evidence>
<sequence>MKSIKRARRRPGKICTPVRAAAASGVVDGGGPRKADVERFASVIAGRRFDLSSTSPHLAPSAAHRPPVRSFAPFRSFAPSSPVLAYMRFSLCAPPARQRAHGRWRFFTPVGAIFGTLSPRPSPEFDSTAEVAARADILFRDSPRLRTKTALRER</sequence>
<accession>A0A914ULI5</accession>
<organism evidence="1 2">
    <name type="scientific">Plectus sambesii</name>
    <dbReference type="NCBI Taxonomy" id="2011161"/>
    <lineage>
        <taxon>Eukaryota</taxon>
        <taxon>Metazoa</taxon>
        <taxon>Ecdysozoa</taxon>
        <taxon>Nematoda</taxon>
        <taxon>Chromadorea</taxon>
        <taxon>Plectida</taxon>
        <taxon>Plectina</taxon>
        <taxon>Plectoidea</taxon>
        <taxon>Plectidae</taxon>
        <taxon>Plectus</taxon>
    </lineage>
</organism>
<reference evidence="2" key="1">
    <citation type="submission" date="2022-11" db="UniProtKB">
        <authorList>
            <consortium name="WormBaseParasite"/>
        </authorList>
    </citation>
    <scope>IDENTIFICATION</scope>
</reference>
<protein>
    <submittedName>
        <fullName evidence="2">Uncharacterized protein</fullName>
    </submittedName>
</protein>
<dbReference type="WBParaSite" id="PSAMB.scaffold106size78906.g2143.t1">
    <property type="protein sequence ID" value="PSAMB.scaffold106size78906.g2143.t1"/>
    <property type="gene ID" value="PSAMB.scaffold106size78906.g2143"/>
</dbReference>
<name>A0A914ULI5_9BILA</name>
<evidence type="ECO:0000313" key="1">
    <source>
        <dbReference type="Proteomes" id="UP000887566"/>
    </source>
</evidence>
<dbReference type="Proteomes" id="UP000887566">
    <property type="component" value="Unplaced"/>
</dbReference>
<dbReference type="AlphaFoldDB" id="A0A914ULI5"/>
<proteinExistence type="predicted"/>